<keyword evidence="8" id="KW-1185">Reference proteome</keyword>
<feature type="region of interest" description="Disordered" evidence="5">
    <location>
        <begin position="1"/>
        <end position="50"/>
    </location>
</feature>
<protein>
    <submittedName>
        <fullName evidence="7">Energy transducer TonB</fullName>
    </submittedName>
</protein>
<sequence>MRAPLDEGLAIFRVAPPPPRPAEKVVPKKTAVSRPSGRAAPPNIRSQATQVAAPRPIVVVPLPPPPITVALKPFAGDDATQGATTRVGPGTGAGGVGDGTGSGGWGDGDGGGMDETPPVHIRGRLRDADYPGDVGEAGFQGTVSVKFLVWVDGRVRDCAVTRSSGNATLDATTCRLIEQRFRYRPSRDADGRAVPAWIVENHQWVIEPDR</sequence>
<dbReference type="GO" id="GO:0016020">
    <property type="term" value="C:membrane"/>
    <property type="evidence" value="ECO:0007669"/>
    <property type="project" value="UniProtKB-SubCell"/>
</dbReference>
<dbReference type="InterPro" id="IPR037682">
    <property type="entry name" value="TonB_C"/>
</dbReference>
<evidence type="ECO:0000256" key="5">
    <source>
        <dbReference type="SAM" id="MobiDB-lite"/>
    </source>
</evidence>
<evidence type="ECO:0000259" key="6">
    <source>
        <dbReference type="PROSITE" id="PS52015"/>
    </source>
</evidence>
<keyword evidence="3" id="KW-1133">Transmembrane helix</keyword>
<name>A0A2A4HXM8_9SPHN</name>
<dbReference type="GO" id="GO:0055085">
    <property type="term" value="P:transmembrane transport"/>
    <property type="evidence" value="ECO:0007669"/>
    <property type="project" value="InterPro"/>
</dbReference>
<evidence type="ECO:0000256" key="3">
    <source>
        <dbReference type="ARBA" id="ARBA00022989"/>
    </source>
</evidence>
<comment type="subcellular location">
    <subcellularLocation>
        <location evidence="1">Membrane</location>
        <topology evidence="1">Single-pass membrane protein</topology>
    </subcellularLocation>
</comment>
<dbReference type="Proteomes" id="UP000218784">
    <property type="component" value="Unassembled WGS sequence"/>
</dbReference>
<comment type="caution">
    <text evidence="7">The sequence shown here is derived from an EMBL/GenBank/DDBJ whole genome shotgun (WGS) entry which is preliminary data.</text>
</comment>
<dbReference type="InterPro" id="IPR006260">
    <property type="entry name" value="TonB/TolA_C"/>
</dbReference>
<dbReference type="Pfam" id="PF03544">
    <property type="entry name" value="TonB_C"/>
    <property type="match status" value="1"/>
</dbReference>
<dbReference type="NCBIfam" id="TIGR01352">
    <property type="entry name" value="tonB_Cterm"/>
    <property type="match status" value="1"/>
</dbReference>
<keyword evidence="2" id="KW-0812">Transmembrane</keyword>
<evidence type="ECO:0000313" key="7">
    <source>
        <dbReference type="EMBL" id="PCG08435.1"/>
    </source>
</evidence>
<feature type="compositionally biased region" description="Gly residues" evidence="5">
    <location>
        <begin position="89"/>
        <end position="113"/>
    </location>
</feature>
<gene>
    <name evidence="7" type="ORF">COA17_13430</name>
</gene>
<evidence type="ECO:0000313" key="8">
    <source>
        <dbReference type="Proteomes" id="UP000218784"/>
    </source>
</evidence>
<evidence type="ECO:0000256" key="4">
    <source>
        <dbReference type="ARBA" id="ARBA00023136"/>
    </source>
</evidence>
<evidence type="ECO:0000256" key="2">
    <source>
        <dbReference type="ARBA" id="ARBA00022692"/>
    </source>
</evidence>
<reference evidence="7 8" key="1">
    <citation type="submission" date="2017-09" db="EMBL/GenBank/DDBJ databases">
        <title>Sphingomonas ginsenosidimutans KACC 14949, whole genome shotgun sequence.</title>
        <authorList>
            <person name="Feng G."/>
            <person name="Zhu H."/>
        </authorList>
    </citation>
    <scope>NUCLEOTIDE SEQUENCE [LARGE SCALE GENOMIC DNA]</scope>
    <source>
        <strain evidence="7 8">KACC 14949</strain>
    </source>
</reference>
<dbReference type="PROSITE" id="PS52015">
    <property type="entry name" value="TONB_CTD"/>
    <property type="match status" value="1"/>
</dbReference>
<keyword evidence="4" id="KW-0472">Membrane</keyword>
<organism evidence="7 8">
    <name type="scientific">Sphingomonas ginsenosidimutans</name>
    <dbReference type="NCBI Taxonomy" id="862134"/>
    <lineage>
        <taxon>Bacteria</taxon>
        <taxon>Pseudomonadati</taxon>
        <taxon>Pseudomonadota</taxon>
        <taxon>Alphaproteobacteria</taxon>
        <taxon>Sphingomonadales</taxon>
        <taxon>Sphingomonadaceae</taxon>
        <taxon>Sphingomonas</taxon>
    </lineage>
</organism>
<feature type="domain" description="TonB C-terminal" evidence="6">
    <location>
        <begin position="115"/>
        <end position="207"/>
    </location>
</feature>
<dbReference type="Gene3D" id="3.30.1150.10">
    <property type="match status" value="1"/>
</dbReference>
<proteinExistence type="predicted"/>
<dbReference type="SUPFAM" id="SSF74653">
    <property type="entry name" value="TolA/TonB C-terminal domain"/>
    <property type="match status" value="1"/>
</dbReference>
<feature type="region of interest" description="Disordered" evidence="5">
    <location>
        <begin position="80"/>
        <end position="118"/>
    </location>
</feature>
<evidence type="ECO:0000256" key="1">
    <source>
        <dbReference type="ARBA" id="ARBA00004167"/>
    </source>
</evidence>
<accession>A0A2A4HXM8</accession>
<dbReference type="EMBL" id="NWVD01000006">
    <property type="protein sequence ID" value="PCG08435.1"/>
    <property type="molecule type" value="Genomic_DNA"/>
</dbReference>
<dbReference type="AlphaFoldDB" id="A0A2A4HXM8"/>